<keyword evidence="1" id="KW-0238">DNA-binding</keyword>
<evidence type="ECO:0000313" key="4">
    <source>
        <dbReference type="EMBL" id="BBG28911.1"/>
    </source>
</evidence>
<dbReference type="Gene3D" id="1.10.1660.10">
    <property type="match status" value="1"/>
</dbReference>
<dbReference type="PANTHER" id="PTHR30204">
    <property type="entry name" value="REDOX-CYCLING DRUG-SENSING TRANSCRIPTIONAL ACTIVATOR SOXR"/>
    <property type="match status" value="1"/>
</dbReference>
<keyword evidence="5" id="KW-1185">Reference proteome</keyword>
<reference evidence="4 5" key="1">
    <citation type="submission" date="2018-09" db="EMBL/GenBank/DDBJ databases">
        <title>Zymobacter palmae IAM14233 (=T109) whole genome analysis.</title>
        <authorList>
            <person name="Yanase H."/>
        </authorList>
    </citation>
    <scope>NUCLEOTIDE SEQUENCE [LARGE SCALE GENOMIC DNA]</scope>
    <source>
        <strain evidence="4 5">IAM14233</strain>
    </source>
</reference>
<dbReference type="OrthoDB" id="9803659at2"/>
<dbReference type="InterPro" id="IPR047057">
    <property type="entry name" value="MerR_fam"/>
</dbReference>
<dbReference type="STRING" id="1123510.GCA_000620025_00200"/>
<proteinExistence type="predicted"/>
<feature type="compositionally biased region" description="Basic and acidic residues" evidence="2">
    <location>
        <begin position="305"/>
        <end position="321"/>
    </location>
</feature>
<dbReference type="InterPro" id="IPR009061">
    <property type="entry name" value="DNA-bd_dom_put_sf"/>
</dbReference>
<feature type="domain" description="HTH merR-type" evidence="3">
    <location>
        <begin position="4"/>
        <end position="71"/>
    </location>
</feature>
<evidence type="ECO:0000259" key="3">
    <source>
        <dbReference type="PROSITE" id="PS50937"/>
    </source>
</evidence>
<sequence>MAVTFRISELAADLAVTTRTIRFYEEQGLISPSRRGHERIYTPQERHLLRIALTGKQLGLTLADCRELLALFQADDPATPDAELNEQLERVAHYQQFLSEQKRAISTLTSTLNDIKARCQQQMTGASPSFAGHSDDAELVSVTTEVDSEEASQAPEVVALSTARVASSSEPSVRRTVSTAHVVTEPSPARSDVSATRVNAVSESSADRKLVSAASVSPAPDTSVDRREASAAGSAHDLPASTSEVHPEQRPIEPHSRKVAVSSPLKVADKPAKAAPLSTTESGDFDLFSSLDEKQGDVQSSAESHSIDNNEDDASRIHVEDDGQMSFLL</sequence>
<protein>
    <submittedName>
        <fullName evidence="4">Predicted transcriptional regulators</fullName>
    </submittedName>
</protein>
<dbReference type="GO" id="GO:0003677">
    <property type="term" value="F:DNA binding"/>
    <property type="evidence" value="ECO:0007669"/>
    <property type="project" value="UniProtKB-KW"/>
</dbReference>
<dbReference type="RefSeq" id="WP_051523642.1">
    <property type="nucleotide sequence ID" value="NZ_AP018933.1"/>
</dbReference>
<dbReference type="PANTHER" id="PTHR30204:SF58">
    <property type="entry name" value="HTH-TYPE TRANSCRIPTIONAL REGULATOR YFMP"/>
    <property type="match status" value="1"/>
</dbReference>
<name>A0A348HBA9_9GAMM</name>
<dbReference type="EMBL" id="AP018933">
    <property type="protein sequence ID" value="BBG28911.1"/>
    <property type="molecule type" value="Genomic_DNA"/>
</dbReference>
<dbReference type="AlphaFoldDB" id="A0A348HBA9"/>
<dbReference type="InterPro" id="IPR000551">
    <property type="entry name" value="MerR-type_HTH_dom"/>
</dbReference>
<dbReference type="Pfam" id="PF13411">
    <property type="entry name" value="MerR_1"/>
    <property type="match status" value="1"/>
</dbReference>
<dbReference type="PROSITE" id="PS50937">
    <property type="entry name" value="HTH_MERR_2"/>
    <property type="match status" value="1"/>
</dbReference>
<gene>
    <name evidence="4" type="ORF">ZBT109_0111</name>
</gene>
<evidence type="ECO:0000256" key="2">
    <source>
        <dbReference type="SAM" id="MobiDB-lite"/>
    </source>
</evidence>
<feature type="compositionally biased region" description="Polar residues" evidence="2">
    <location>
        <begin position="193"/>
        <end position="204"/>
    </location>
</feature>
<evidence type="ECO:0000313" key="5">
    <source>
        <dbReference type="Proteomes" id="UP000267342"/>
    </source>
</evidence>
<feature type="region of interest" description="Disordered" evidence="2">
    <location>
        <begin position="162"/>
        <end position="329"/>
    </location>
</feature>
<accession>A0A348HBA9</accession>
<dbReference type="SMART" id="SM00422">
    <property type="entry name" value="HTH_MERR"/>
    <property type="match status" value="1"/>
</dbReference>
<evidence type="ECO:0000256" key="1">
    <source>
        <dbReference type="ARBA" id="ARBA00023125"/>
    </source>
</evidence>
<dbReference type="KEGG" id="zpl:ZBT109_0111"/>
<dbReference type="SUPFAM" id="SSF46955">
    <property type="entry name" value="Putative DNA-binding domain"/>
    <property type="match status" value="1"/>
</dbReference>
<dbReference type="GO" id="GO:0003700">
    <property type="term" value="F:DNA-binding transcription factor activity"/>
    <property type="evidence" value="ECO:0007669"/>
    <property type="project" value="InterPro"/>
</dbReference>
<feature type="compositionally biased region" description="Polar residues" evidence="2">
    <location>
        <begin position="164"/>
        <end position="181"/>
    </location>
</feature>
<dbReference type="Proteomes" id="UP000267342">
    <property type="component" value="Chromosome"/>
</dbReference>
<feature type="compositionally biased region" description="Basic and acidic residues" evidence="2">
    <location>
        <begin position="245"/>
        <end position="256"/>
    </location>
</feature>
<dbReference type="CDD" id="cd04776">
    <property type="entry name" value="HTH_GnyR"/>
    <property type="match status" value="1"/>
</dbReference>
<organism evidence="4 5">
    <name type="scientific">Zymobacter palmae</name>
    <dbReference type="NCBI Taxonomy" id="33074"/>
    <lineage>
        <taxon>Bacteria</taxon>
        <taxon>Pseudomonadati</taxon>
        <taxon>Pseudomonadota</taxon>
        <taxon>Gammaproteobacteria</taxon>
        <taxon>Oceanospirillales</taxon>
        <taxon>Halomonadaceae</taxon>
        <taxon>Zymobacter group</taxon>
        <taxon>Zymobacter</taxon>
    </lineage>
</organism>